<dbReference type="OrthoDB" id="6105996at2759"/>
<name>A0A8B6FCU3_MYTGA</name>
<evidence type="ECO:0000313" key="2">
    <source>
        <dbReference type="Proteomes" id="UP000596742"/>
    </source>
</evidence>
<proteinExistence type="predicted"/>
<evidence type="ECO:0000313" key="1">
    <source>
        <dbReference type="EMBL" id="VDI48092.1"/>
    </source>
</evidence>
<comment type="caution">
    <text evidence="1">The sequence shown here is derived from an EMBL/GenBank/DDBJ whole genome shotgun (WGS) entry which is preliminary data.</text>
</comment>
<sequence>MRKSIDDFLTKLEQQILDDLESKHSKFKSKLVNLVQQMEKQTSPDDGCFVRNNIVAVTLGPTNETALVDVEKNQIIENISLSHYCRGVASDGKVLIISCGIASTMIVNLKDMSHTILYGVQTSRISIFQGHIYGTIWFEGKVSCYKSTGELLWTFVSDDIKNPRGLTVDKNGFVYLTCEGNNNVVVVSQDGKTCKTILSEADGIKHHREIDINRKTGTMIVSSRIGDNRSSYDSAFVYKI</sequence>
<dbReference type="AlphaFoldDB" id="A0A8B6FCU3"/>
<dbReference type="Proteomes" id="UP000596742">
    <property type="component" value="Unassembled WGS sequence"/>
</dbReference>
<keyword evidence="2" id="KW-1185">Reference proteome</keyword>
<dbReference type="EMBL" id="UYJE01006696">
    <property type="protein sequence ID" value="VDI48092.1"/>
    <property type="molecule type" value="Genomic_DNA"/>
</dbReference>
<gene>
    <name evidence="1" type="ORF">MGAL_10B014385</name>
</gene>
<dbReference type="SUPFAM" id="SSF101898">
    <property type="entry name" value="NHL repeat"/>
    <property type="match status" value="1"/>
</dbReference>
<organism evidence="1 2">
    <name type="scientific">Mytilus galloprovincialis</name>
    <name type="common">Mediterranean mussel</name>
    <dbReference type="NCBI Taxonomy" id="29158"/>
    <lineage>
        <taxon>Eukaryota</taxon>
        <taxon>Metazoa</taxon>
        <taxon>Spiralia</taxon>
        <taxon>Lophotrochozoa</taxon>
        <taxon>Mollusca</taxon>
        <taxon>Bivalvia</taxon>
        <taxon>Autobranchia</taxon>
        <taxon>Pteriomorphia</taxon>
        <taxon>Mytilida</taxon>
        <taxon>Mytiloidea</taxon>
        <taxon>Mytilidae</taxon>
        <taxon>Mytilinae</taxon>
        <taxon>Mytilus</taxon>
    </lineage>
</organism>
<dbReference type="InterPro" id="IPR011042">
    <property type="entry name" value="6-blade_b-propeller_TolB-like"/>
</dbReference>
<accession>A0A8B6FCU3</accession>
<dbReference type="Gene3D" id="2.120.10.30">
    <property type="entry name" value="TolB, C-terminal domain"/>
    <property type="match status" value="1"/>
</dbReference>
<reference evidence="1" key="1">
    <citation type="submission" date="2018-11" db="EMBL/GenBank/DDBJ databases">
        <authorList>
            <person name="Alioto T."/>
            <person name="Alioto T."/>
        </authorList>
    </citation>
    <scope>NUCLEOTIDE SEQUENCE</scope>
</reference>
<protein>
    <submittedName>
        <fullName evidence="1">Uncharacterized protein</fullName>
    </submittedName>
</protein>